<evidence type="ECO:0000256" key="2">
    <source>
        <dbReference type="ARBA" id="ARBA00004924"/>
    </source>
</evidence>
<dbReference type="EMBL" id="KN846982">
    <property type="protein sequence ID" value="KIW96790.1"/>
    <property type="molecule type" value="Genomic_DNA"/>
</dbReference>
<keyword evidence="16" id="KW-1185">Reference proteome</keyword>
<dbReference type="InterPro" id="IPR050775">
    <property type="entry name" value="FAD-binding_Monooxygenases"/>
</dbReference>
<comment type="catalytic activity">
    <reaction evidence="14">
        <text>L-ornithine + NADH + O2 = N(5)-hydroxy-L-ornithine + NAD(+) + H2O</text>
        <dbReference type="Rhea" id="RHEA:41512"/>
        <dbReference type="ChEBI" id="CHEBI:15377"/>
        <dbReference type="ChEBI" id="CHEBI:15379"/>
        <dbReference type="ChEBI" id="CHEBI:46911"/>
        <dbReference type="ChEBI" id="CHEBI:57540"/>
        <dbReference type="ChEBI" id="CHEBI:57945"/>
        <dbReference type="ChEBI" id="CHEBI:78275"/>
        <dbReference type="EC" id="1.14.13.196"/>
    </reaction>
</comment>
<evidence type="ECO:0000256" key="9">
    <source>
        <dbReference type="ARBA" id="ARBA00022857"/>
    </source>
</evidence>
<evidence type="ECO:0000256" key="10">
    <source>
        <dbReference type="ARBA" id="ARBA00023002"/>
    </source>
</evidence>
<evidence type="ECO:0000256" key="12">
    <source>
        <dbReference type="ARBA" id="ARBA00030351"/>
    </source>
</evidence>
<evidence type="ECO:0000256" key="1">
    <source>
        <dbReference type="ARBA" id="ARBA00001974"/>
    </source>
</evidence>
<evidence type="ECO:0000256" key="14">
    <source>
        <dbReference type="ARBA" id="ARBA00049248"/>
    </source>
</evidence>
<proteinExistence type="inferred from homology"/>
<dbReference type="RefSeq" id="XP_016623459.1">
    <property type="nucleotide sequence ID" value="XM_016759938.1"/>
</dbReference>
<dbReference type="InterPro" id="IPR025700">
    <property type="entry name" value="Lys/Orn_oxygenase"/>
</dbReference>
<dbReference type="EC" id="1.14.13.196" evidence="5"/>
<dbReference type="VEuPathDB" id="FungiDB:Z519_02181"/>
<evidence type="ECO:0000256" key="6">
    <source>
        <dbReference type="ARBA" id="ARBA00018612"/>
    </source>
</evidence>
<reference evidence="15" key="1">
    <citation type="submission" date="2015-01" db="EMBL/GenBank/DDBJ databases">
        <title>The Genome Sequence of Cladophialophora bantiana CBS 173.52.</title>
        <authorList>
            <consortium name="The Broad Institute Genomics Platform"/>
            <person name="Cuomo C."/>
            <person name="de Hoog S."/>
            <person name="Gorbushina A."/>
            <person name="Stielow B."/>
            <person name="Teixiera M."/>
            <person name="Abouelleil A."/>
            <person name="Chapman S.B."/>
            <person name="Priest M."/>
            <person name="Young S.K."/>
            <person name="Wortman J."/>
            <person name="Nusbaum C."/>
            <person name="Birren B."/>
        </authorList>
    </citation>
    <scope>NUCLEOTIDE SEQUENCE [LARGE SCALE GENOMIC DNA]</scope>
    <source>
        <strain evidence="15">CBS 173.52</strain>
    </source>
</reference>
<evidence type="ECO:0000256" key="11">
    <source>
        <dbReference type="ARBA" id="ARBA00023033"/>
    </source>
</evidence>
<dbReference type="PANTHER" id="PTHR43098:SF3">
    <property type="entry name" value="L-ORNITHINE N(5)-MONOOXYGENASE-RELATED"/>
    <property type="match status" value="1"/>
</dbReference>
<sequence>MQLRKGIENYEQRGPAANGTAIPNGINGVNGITNEGNGSHPKAPVSSSITEPEKLDVLIVGAGFAGIYLLYNLRRRNFNVKIVEMATDLGGVWYWNRYPGARADTHYPLYALSLPEVYRDWVWKSHYPDSEELREYFAHAGRVLETKKDTYFSTKVTDAEWDEHRNLWTIQCDTGKVFEANYFIASIGFAAKPYIPDWEGLETFKGVIHHSSFWPKEGCDVKGKKVGVLGSGSTGIQIAQEWAHQIGEKGDLKMFQRTPNLCLPMNNVVLTPDQQAEDKLRYPEIFDNRWKTQGGFSYQPRKEKMLDATPEEREALFEELWKMGGFRFLMNNYSDMMKDFTANREAYNFWRRKTLQRIRDPRNRELFAPEQPPHPFGGKRLALEVDFYEQFERPNVNVIDIKTHPIVRLEPTGLVTSDGTLHELDVIAVATGFDGITGGLNNINIRGRGGQLLREKWNDGVLTYLGLLSAGFPNFFFTFGPQAPTAFSNGPTCIELQADWLVETLVYLRDNGCKSIDVRPEMEVEWKKTVVQFSETGVRHHTRSWWNGANIPGKVHEPLNWGGGIPLYLKIVNEIKETGYKDFEVR</sequence>
<evidence type="ECO:0000313" key="15">
    <source>
        <dbReference type="EMBL" id="KIW96790.1"/>
    </source>
</evidence>
<keyword evidence="7" id="KW-0285">Flavoprotein</keyword>
<comment type="catalytic activity">
    <reaction evidence="13">
        <text>L-ornithine + NADPH + O2 = N(5)-hydroxy-L-ornithine + NADP(+) + H2O</text>
        <dbReference type="Rhea" id="RHEA:41508"/>
        <dbReference type="ChEBI" id="CHEBI:15377"/>
        <dbReference type="ChEBI" id="CHEBI:15379"/>
        <dbReference type="ChEBI" id="CHEBI:46911"/>
        <dbReference type="ChEBI" id="CHEBI:57783"/>
        <dbReference type="ChEBI" id="CHEBI:58349"/>
        <dbReference type="ChEBI" id="CHEBI:78275"/>
        <dbReference type="EC" id="1.14.13.196"/>
    </reaction>
</comment>
<keyword evidence="9" id="KW-0521">NADP</keyword>
<keyword evidence="11" id="KW-0503">Monooxygenase</keyword>
<dbReference type="Pfam" id="PF13450">
    <property type="entry name" value="NAD_binding_8"/>
    <property type="match status" value="1"/>
</dbReference>
<dbReference type="GO" id="GO:0004497">
    <property type="term" value="F:monooxygenase activity"/>
    <property type="evidence" value="ECO:0007669"/>
    <property type="project" value="UniProtKB-KW"/>
</dbReference>
<dbReference type="SUPFAM" id="SSF51905">
    <property type="entry name" value="FAD/NAD(P)-binding domain"/>
    <property type="match status" value="2"/>
</dbReference>
<comment type="cofactor">
    <cofactor evidence="1">
        <name>FAD</name>
        <dbReference type="ChEBI" id="CHEBI:57692"/>
    </cofactor>
</comment>
<accession>A0A0D2I0T0</accession>
<evidence type="ECO:0000313" key="16">
    <source>
        <dbReference type="Proteomes" id="UP000053789"/>
    </source>
</evidence>
<evidence type="ECO:0000256" key="7">
    <source>
        <dbReference type="ARBA" id="ARBA00022630"/>
    </source>
</evidence>
<dbReference type="AlphaFoldDB" id="A0A0D2I0T0"/>
<dbReference type="PANTHER" id="PTHR43098">
    <property type="entry name" value="L-ORNITHINE N(5)-MONOOXYGENASE-RELATED"/>
    <property type="match status" value="1"/>
</dbReference>
<dbReference type="Gene3D" id="3.50.50.60">
    <property type="entry name" value="FAD/NAD(P)-binding domain"/>
    <property type="match status" value="2"/>
</dbReference>
<evidence type="ECO:0000256" key="8">
    <source>
        <dbReference type="ARBA" id="ARBA00022827"/>
    </source>
</evidence>
<comment type="pathway">
    <text evidence="2">Siderophore biosynthesis.</text>
</comment>
<evidence type="ECO:0000256" key="5">
    <source>
        <dbReference type="ARBA" id="ARBA00012881"/>
    </source>
</evidence>
<evidence type="ECO:0000256" key="13">
    <source>
        <dbReference type="ARBA" id="ARBA00047598"/>
    </source>
</evidence>
<dbReference type="InterPro" id="IPR036188">
    <property type="entry name" value="FAD/NAD-bd_sf"/>
</dbReference>
<comment type="similarity">
    <text evidence="4">Belongs to the FAD-binding monooxygenase family.</text>
</comment>
<dbReference type="HOGENOM" id="CLU_006937_8_0_1"/>
<evidence type="ECO:0000256" key="3">
    <source>
        <dbReference type="ARBA" id="ARBA00007588"/>
    </source>
</evidence>
<organism evidence="15 16">
    <name type="scientific">Cladophialophora bantiana (strain ATCC 10958 / CBS 173.52 / CDC B-1940 / NIH 8579)</name>
    <name type="common">Xylohypha bantiana</name>
    <dbReference type="NCBI Taxonomy" id="1442370"/>
    <lineage>
        <taxon>Eukaryota</taxon>
        <taxon>Fungi</taxon>
        <taxon>Dikarya</taxon>
        <taxon>Ascomycota</taxon>
        <taxon>Pezizomycotina</taxon>
        <taxon>Eurotiomycetes</taxon>
        <taxon>Chaetothyriomycetidae</taxon>
        <taxon>Chaetothyriales</taxon>
        <taxon>Herpotrichiellaceae</taxon>
        <taxon>Cladophialophora</taxon>
    </lineage>
</organism>
<gene>
    <name evidence="15" type="ORF">Z519_02181</name>
</gene>
<protein>
    <recommendedName>
        <fullName evidence="6">L-ornithine N(5)-monooxygenase</fullName>
        <ecNumber evidence="5">1.14.13.196</ecNumber>
    </recommendedName>
    <alternativeName>
        <fullName evidence="12">L-ornithine N(5)-oxygenase</fullName>
    </alternativeName>
</protein>
<dbReference type="Pfam" id="PF13434">
    <property type="entry name" value="Lys_Orn_oxgnase"/>
    <property type="match status" value="1"/>
</dbReference>
<keyword evidence="8" id="KW-0274">FAD</keyword>
<dbReference type="Proteomes" id="UP000053789">
    <property type="component" value="Unassembled WGS sequence"/>
</dbReference>
<comment type="similarity">
    <text evidence="3">Belongs to the lysine N(6)-hydroxylase/L-ornithine N(5)-oxygenase family.</text>
</comment>
<keyword evidence="10" id="KW-0560">Oxidoreductase</keyword>
<dbReference type="GeneID" id="27695109"/>
<name>A0A0D2I0T0_CLAB1</name>
<dbReference type="OrthoDB" id="66881at2759"/>
<evidence type="ECO:0000256" key="4">
    <source>
        <dbReference type="ARBA" id="ARBA00010139"/>
    </source>
</evidence>